<evidence type="ECO:0000313" key="1">
    <source>
        <dbReference type="EMBL" id="TGY32891.1"/>
    </source>
</evidence>
<gene>
    <name evidence="1" type="ORF">E5352_14645</name>
</gene>
<reference evidence="1 2" key="1">
    <citation type="submission" date="2019-04" db="EMBL/GenBank/DDBJ databases">
        <title>Microbes associate with the intestines of laboratory mice.</title>
        <authorList>
            <person name="Navarre W."/>
            <person name="Wong E."/>
            <person name="Huang K."/>
            <person name="Tropini C."/>
            <person name="Ng K."/>
            <person name="Yu B."/>
        </authorList>
    </citation>
    <scope>NUCLEOTIDE SEQUENCE [LARGE SCALE GENOMIC DNA]</scope>
    <source>
        <strain evidence="1 2">NM62_B4-13</strain>
    </source>
</reference>
<protein>
    <submittedName>
        <fullName evidence="1">Uncharacterized protein</fullName>
    </submittedName>
</protein>
<dbReference type="EMBL" id="SRYW01000013">
    <property type="protein sequence ID" value="TGY32891.1"/>
    <property type="molecule type" value="Genomic_DNA"/>
</dbReference>
<sequence length="303" mass="33066">MSDVADTEYRYGLQAQRAVADVCYLLRRASRGQKHLHVLLDTRRGLDDCFADAKERPQVGIKVAGHGASVLLLMTLDATAEDLLQTSVERFRNARLHQQRSQVVAWIVSPLPVDPSASLIRQLLSHEQRLGSRNAAEMFDARSILHWPHAMSQHQQGAIARSEQALASLDFNGDLAWLAFRLLDDAAAAAALPVPFNHERVTLVNETLRALCEIGTTGVDLGEAHRFADSILRDAGRNNLLDRVILLAHALVLGCDFHRSPEVSLLLSRTPATEAALARALAALGPGELQRIKSSMTIAAGSC</sequence>
<accession>A0A4S2CWJ3</accession>
<name>A0A4S2CWJ3_STEMA</name>
<dbReference type="RefSeq" id="WP_136006095.1">
    <property type="nucleotide sequence ID" value="NZ_SRYW01000013.1"/>
</dbReference>
<dbReference type="OrthoDB" id="9996175at2"/>
<organism evidence="1 2">
    <name type="scientific">Stenotrophomonas maltophilia</name>
    <name type="common">Pseudomonas maltophilia</name>
    <name type="synonym">Xanthomonas maltophilia</name>
    <dbReference type="NCBI Taxonomy" id="40324"/>
    <lineage>
        <taxon>Bacteria</taxon>
        <taxon>Pseudomonadati</taxon>
        <taxon>Pseudomonadota</taxon>
        <taxon>Gammaproteobacteria</taxon>
        <taxon>Lysobacterales</taxon>
        <taxon>Lysobacteraceae</taxon>
        <taxon>Stenotrophomonas</taxon>
        <taxon>Stenotrophomonas maltophilia group</taxon>
    </lineage>
</organism>
<evidence type="ECO:0000313" key="2">
    <source>
        <dbReference type="Proteomes" id="UP000306631"/>
    </source>
</evidence>
<comment type="caution">
    <text evidence="1">The sequence shown here is derived from an EMBL/GenBank/DDBJ whole genome shotgun (WGS) entry which is preliminary data.</text>
</comment>
<proteinExistence type="predicted"/>
<dbReference type="AlphaFoldDB" id="A0A4S2CWJ3"/>
<dbReference type="Proteomes" id="UP000306631">
    <property type="component" value="Unassembled WGS sequence"/>
</dbReference>